<dbReference type="GO" id="GO:0120147">
    <property type="term" value="F:formylglycine-generating oxidase activity"/>
    <property type="evidence" value="ECO:0007669"/>
    <property type="project" value="TreeGrafter"/>
</dbReference>
<feature type="domain" description="Sulfatase-modifying factor enzyme-like" evidence="1">
    <location>
        <begin position="470"/>
        <end position="720"/>
    </location>
</feature>
<proteinExistence type="predicted"/>
<dbReference type="Proteomes" id="UP000199021">
    <property type="component" value="Unassembled WGS sequence"/>
</dbReference>
<dbReference type="Pfam" id="PF03781">
    <property type="entry name" value="FGE-sulfatase"/>
    <property type="match status" value="1"/>
</dbReference>
<dbReference type="InterPro" id="IPR042095">
    <property type="entry name" value="SUMF_sf"/>
</dbReference>
<dbReference type="InterPro" id="IPR051043">
    <property type="entry name" value="Sulfatase_Mod_Factor_Kinase"/>
</dbReference>
<dbReference type="AlphaFoldDB" id="A0A1H9I886"/>
<evidence type="ECO:0000313" key="2">
    <source>
        <dbReference type="EMBL" id="SEQ70605.1"/>
    </source>
</evidence>
<dbReference type="PANTHER" id="PTHR23150:SF26">
    <property type="entry name" value="GENERIC METHYLTRANSFERASE"/>
    <property type="match status" value="1"/>
</dbReference>
<dbReference type="STRING" id="478744.SAMN05444359_11476"/>
<sequence>MKIATIFQKGKCFGLLSLGSSVRGRLDLPVGAVPLSFSRTCTFGRLCDHDPALKTFFLLMNPCSLTVYPHPNTLFMRLFFCLFVVLTGSYSAEAGTDIANGHLLSPAPFVDLLHARHDGDFYDRQAREWEALAYGDCATDETWFHYYKTAHYSNRFGSGYYDLAAIFTAAEKACDPEGFEMLYMTHTNFRDGEIRWDKLLAAHEKSPDRHEAYLALATYYEVNGLLTEREAILEKLHQADPIPAGVMEYGYNQLMSVAPNGILITHGDTDTYPGWLLQSAYGVRPDVQIICLPLLLGFNDYRRELMGKELTWEDQDELLIQVINDFADRPEPLHIAATASYLKELRQKDLYLTGLAFRYSNTPVDNIGLLAQNYRSNWRLEQLRQPLADGPVQAVADQLNQNYIPALLELYTLQQKDLANHLEGLLPLLETIAERVGKTGELAQYLRADDPPQLASKEHGLRAKNIHKGAVYVPGGILFQGASKEKEQVSINGFWMQTTEVSNGSYQLFLEDLLRQRKFAMLDSAAVAKFKPEDIKTFFPEKIDLSKAGIHLTGSDPAFQEYPVVNVSRRAVELYAIWLAQVYNQDPKRIDGKNVRFRLPTAEEFEYAGRGGKLHAPYPWGGPYTRNSKGCYLANFNTLLPEHLTSNKYVDINGQVMESSESQEARKARLDARLAEEKPCGDGTEDGGLLTVHVDAYFPNDFGLYNMSGNAGEMIADEGKTMGGSWLHKDYYMQLSIIKEQTMPHPSTGFRLVMEYVD</sequence>
<organism evidence="2 3">
    <name type="scientific">Neolewinella agarilytica</name>
    <dbReference type="NCBI Taxonomy" id="478744"/>
    <lineage>
        <taxon>Bacteria</taxon>
        <taxon>Pseudomonadati</taxon>
        <taxon>Bacteroidota</taxon>
        <taxon>Saprospiria</taxon>
        <taxon>Saprospirales</taxon>
        <taxon>Lewinellaceae</taxon>
        <taxon>Neolewinella</taxon>
    </lineage>
</organism>
<reference evidence="3" key="1">
    <citation type="submission" date="2016-10" db="EMBL/GenBank/DDBJ databases">
        <authorList>
            <person name="Varghese N."/>
            <person name="Submissions S."/>
        </authorList>
    </citation>
    <scope>NUCLEOTIDE SEQUENCE [LARGE SCALE GENOMIC DNA]</scope>
    <source>
        <strain evidence="3">DSM 24740</strain>
    </source>
</reference>
<evidence type="ECO:0000259" key="1">
    <source>
        <dbReference type="Pfam" id="PF03781"/>
    </source>
</evidence>
<dbReference type="InterPro" id="IPR005532">
    <property type="entry name" value="SUMF_dom"/>
</dbReference>
<protein>
    <submittedName>
        <fullName evidence="2">Sulfatase-modifying factor enzyme 1</fullName>
    </submittedName>
</protein>
<dbReference type="Gene3D" id="3.90.1580.10">
    <property type="entry name" value="paralog of FGE (formylglycine-generating enzyme)"/>
    <property type="match status" value="1"/>
</dbReference>
<dbReference type="InterPro" id="IPR016187">
    <property type="entry name" value="CTDL_fold"/>
</dbReference>
<dbReference type="PANTHER" id="PTHR23150">
    <property type="entry name" value="SULFATASE MODIFYING FACTOR 1, 2"/>
    <property type="match status" value="1"/>
</dbReference>
<dbReference type="EMBL" id="FOFB01000014">
    <property type="protein sequence ID" value="SEQ70605.1"/>
    <property type="molecule type" value="Genomic_DNA"/>
</dbReference>
<accession>A0A1H9I886</accession>
<evidence type="ECO:0000313" key="3">
    <source>
        <dbReference type="Proteomes" id="UP000199021"/>
    </source>
</evidence>
<name>A0A1H9I886_9BACT</name>
<gene>
    <name evidence="2" type="ORF">SAMN05444359_11476</name>
</gene>
<dbReference type="InParanoid" id="A0A1H9I886"/>
<keyword evidence="3" id="KW-1185">Reference proteome</keyword>
<dbReference type="SUPFAM" id="SSF56436">
    <property type="entry name" value="C-type lectin-like"/>
    <property type="match status" value="1"/>
</dbReference>